<dbReference type="InterPro" id="IPR009057">
    <property type="entry name" value="Homeodomain-like_sf"/>
</dbReference>
<gene>
    <name evidence="5" type="ORF">E1N52_16255</name>
</gene>
<feature type="domain" description="HTH araC/xylS-type" evidence="4">
    <location>
        <begin position="202"/>
        <end position="303"/>
    </location>
</feature>
<dbReference type="GO" id="GO:0003700">
    <property type="term" value="F:DNA-binding transcription factor activity"/>
    <property type="evidence" value="ECO:0007669"/>
    <property type="project" value="InterPro"/>
</dbReference>
<dbReference type="SUPFAM" id="SSF51182">
    <property type="entry name" value="RmlC-like cupins"/>
    <property type="match status" value="1"/>
</dbReference>
<dbReference type="Gene3D" id="1.10.10.60">
    <property type="entry name" value="Homeodomain-like"/>
    <property type="match status" value="1"/>
</dbReference>
<dbReference type="AlphaFoldDB" id="A0A4R5LFC0"/>
<keyword evidence="2" id="KW-0238">DNA-binding</keyword>
<dbReference type="PRINTS" id="PR00032">
    <property type="entry name" value="HTHARAC"/>
</dbReference>
<dbReference type="Gene3D" id="2.60.120.10">
    <property type="entry name" value="Jelly Rolls"/>
    <property type="match status" value="1"/>
</dbReference>
<dbReference type="Proteomes" id="UP000295606">
    <property type="component" value="Unassembled WGS sequence"/>
</dbReference>
<reference evidence="5 6" key="1">
    <citation type="submission" date="2019-03" db="EMBL/GenBank/DDBJ databases">
        <title>Paraburkholderia sp. isolated from native Mimosa gymnas in Guartela State Park, Brazil.</title>
        <authorList>
            <person name="Paulitsch F."/>
            <person name="Hungria M."/>
            <person name="Delamuta J.R.M."/>
            <person name="Ribeiro R.A."/>
            <person name="Dall'Agnol R."/>
            <person name="Silva J.S.B."/>
        </authorList>
    </citation>
    <scope>NUCLEOTIDE SEQUENCE [LARGE SCALE GENOMIC DNA]</scope>
    <source>
        <strain evidence="5 6">CNPSo 3008</strain>
    </source>
</reference>
<dbReference type="Pfam" id="PF12852">
    <property type="entry name" value="Cupin_6"/>
    <property type="match status" value="1"/>
</dbReference>
<dbReference type="InterPro" id="IPR032783">
    <property type="entry name" value="AraC_lig"/>
</dbReference>
<dbReference type="InterPro" id="IPR020449">
    <property type="entry name" value="Tscrpt_reg_AraC-type_HTH"/>
</dbReference>
<evidence type="ECO:0000259" key="4">
    <source>
        <dbReference type="PROSITE" id="PS01124"/>
    </source>
</evidence>
<keyword evidence="1" id="KW-0805">Transcription regulation</keyword>
<dbReference type="RefSeq" id="WP_133183777.1">
    <property type="nucleotide sequence ID" value="NZ_SMOD01000011.1"/>
</dbReference>
<evidence type="ECO:0000313" key="6">
    <source>
        <dbReference type="Proteomes" id="UP000295606"/>
    </source>
</evidence>
<dbReference type="InterPro" id="IPR014710">
    <property type="entry name" value="RmlC-like_jellyroll"/>
</dbReference>
<name>A0A4R5LFC0_9BURK</name>
<evidence type="ECO:0000256" key="1">
    <source>
        <dbReference type="ARBA" id="ARBA00023015"/>
    </source>
</evidence>
<dbReference type="PANTHER" id="PTHR46796:SF7">
    <property type="entry name" value="ARAC FAMILY TRANSCRIPTIONAL REGULATOR"/>
    <property type="match status" value="1"/>
</dbReference>
<evidence type="ECO:0000256" key="2">
    <source>
        <dbReference type="ARBA" id="ARBA00023125"/>
    </source>
</evidence>
<dbReference type="OrthoDB" id="9783876at2"/>
<proteinExistence type="predicted"/>
<dbReference type="GO" id="GO:0043565">
    <property type="term" value="F:sequence-specific DNA binding"/>
    <property type="evidence" value="ECO:0007669"/>
    <property type="project" value="InterPro"/>
</dbReference>
<dbReference type="SMART" id="SM00342">
    <property type="entry name" value="HTH_ARAC"/>
    <property type="match status" value="1"/>
</dbReference>
<dbReference type="Pfam" id="PF12833">
    <property type="entry name" value="HTH_18"/>
    <property type="match status" value="1"/>
</dbReference>
<protein>
    <submittedName>
        <fullName evidence="5">AraC family transcriptional regulator</fullName>
    </submittedName>
</protein>
<keyword evidence="3" id="KW-0804">Transcription</keyword>
<dbReference type="SUPFAM" id="SSF46689">
    <property type="entry name" value="Homeodomain-like"/>
    <property type="match status" value="2"/>
</dbReference>
<accession>A0A4R5LFC0</accession>
<sequence>MDLLSRLLALMPVAGRLDVRCHFGAPWRIEDPAAKEREIRYHVLIAGRAIVEDANGAPVALHAGDIVLFPSGSAHVLHDGSGAAPAAVAKRLENGVSIETNVGDGAIADVLCGRFLLPAVPQRLLRENLPARLVVHSARDGTQAPERLVRLIALLRDEAYEAAPGSESLVNHLSGALFGLTLRYASAGDAPPRGLLALAQRPRLQPAIDAMFEAPSKSWTLPELAELCHMSRATFARHFDEAIGRSAADVLTDIRMTLAGRMLAQSNDSVAEIGEFVGYQSDAAFQRGFKRHVGMTPAQWRSLARETASGA</sequence>
<comment type="caution">
    <text evidence="5">The sequence shown here is derived from an EMBL/GenBank/DDBJ whole genome shotgun (WGS) entry which is preliminary data.</text>
</comment>
<dbReference type="PROSITE" id="PS01124">
    <property type="entry name" value="HTH_ARAC_FAMILY_2"/>
    <property type="match status" value="1"/>
</dbReference>
<dbReference type="InterPro" id="IPR011051">
    <property type="entry name" value="RmlC_Cupin_sf"/>
</dbReference>
<dbReference type="InterPro" id="IPR050204">
    <property type="entry name" value="AraC_XylS_family_regulators"/>
</dbReference>
<evidence type="ECO:0000313" key="5">
    <source>
        <dbReference type="EMBL" id="TDG07250.1"/>
    </source>
</evidence>
<dbReference type="EMBL" id="SMOD01000011">
    <property type="protein sequence ID" value="TDG07250.1"/>
    <property type="molecule type" value="Genomic_DNA"/>
</dbReference>
<evidence type="ECO:0000256" key="3">
    <source>
        <dbReference type="ARBA" id="ARBA00023163"/>
    </source>
</evidence>
<organism evidence="5 6">
    <name type="scientific">Paraburkholderia guartelaensis</name>
    <dbReference type="NCBI Taxonomy" id="2546446"/>
    <lineage>
        <taxon>Bacteria</taxon>
        <taxon>Pseudomonadati</taxon>
        <taxon>Pseudomonadota</taxon>
        <taxon>Betaproteobacteria</taxon>
        <taxon>Burkholderiales</taxon>
        <taxon>Burkholderiaceae</taxon>
        <taxon>Paraburkholderia</taxon>
    </lineage>
</organism>
<dbReference type="PANTHER" id="PTHR46796">
    <property type="entry name" value="HTH-TYPE TRANSCRIPTIONAL ACTIVATOR RHAS-RELATED"/>
    <property type="match status" value="1"/>
</dbReference>
<dbReference type="InterPro" id="IPR018060">
    <property type="entry name" value="HTH_AraC"/>
</dbReference>